<reference evidence="2 3" key="1">
    <citation type="submission" date="2019-02" db="EMBL/GenBank/DDBJ databases">
        <title>Genome sequencing of the rare red list fungi Antrodiella citrinella (Flaviporus citrinellus).</title>
        <authorList>
            <person name="Buettner E."/>
            <person name="Kellner H."/>
        </authorList>
    </citation>
    <scope>NUCLEOTIDE SEQUENCE [LARGE SCALE GENOMIC DNA]</scope>
    <source>
        <strain evidence="2 3">DSM 108506</strain>
    </source>
</reference>
<dbReference type="EMBL" id="SGPM01000215">
    <property type="protein sequence ID" value="THH27916.1"/>
    <property type="molecule type" value="Genomic_DNA"/>
</dbReference>
<proteinExistence type="predicted"/>
<gene>
    <name evidence="2" type="ORF">EUX98_g6265</name>
</gene>
<dbReference type="Proteomes" id="UP000308730">
    <property type="component" value="Unassembled WGS sequence"/>
</dbReference>
<feature type="compositionally biased region" description="Polar residues" evidence="1">
    <location>
        <begin position="253"/>
        <end position="265"/>
    </location>
</feature>
<protein>
    <recommendedName>
        <fullName evidence="4">Fungal-type protein kinase domain-containing protein</fullName>
    </recommendedName>
</protein>
<evidence type="ECO:0000313" key="3">
    <source>
        <dbReference type="Proteomes" id="UP000308730"/>
    </source>
</evidence>
<evidence type="ECO:0000256" key="1">
    <source>
        <dbReference type="SAM" id="MobiDB-lite"/>
    </source>
</evidence>
<keyword evidence="3" id="KW-1185">Reference proteome</keyword>
<organism evidence="2 3">
    <name type="scientific">Antrodiella citrinella</name>
    <dbReference type="NCBI Taxonomy" id="2447956"/>
    <lineage>
        <taxon>Eukaryota</taxon>
        <taxon>Fungi</taxon>
        <taxon>Dikarya</taxon>
        <taxon>Basidiomycota</taxon>
        <taxon>Agaricomycotina</taxon>
        <taxon>Agaricomycetes</taxon>
        <taxon>Polyporales</taxon>
        <taxon>Steccherinaceae</taxon>
        <taxon>Antrodiella</taxon>
    </lineage>
</organism>
<feature type="compositionally biased region" description="Low complexity" evidence="1">
    <location>
        <begin position="237"/>
        <end position="250"/>
    </location>
</feature>
<sequence>MNGDGTGYVHLNRSDASGVSEAPVHTGINDLESFFWVLVYQGLCREGPGGTRRHKLVYGESSENPTSGWSMTSEEVVTLKDYVFKLFNYRNGGQTKLQLFRDPPAFENETLPLFHPYFERLKPLLLEWWNLLLCTYKSYDAVVQGLIHDKVLIMLNKHLDLIRTGKGEMEPNEVETSEEVNLRRQTELERRRLDLHTLQLSPWTSTGESAVHDMDNEPGSSPSAEVSEDEIWTYRASTSVSDSETSSHHCSGQDYQLSPSTNDGSELSDPPGPSNLTRKFKAMAVKDDAGLTSGQGREESKKKTTKGNNSKGKKRGGAK</sequence>
<accession>A0A4S4MPD8</accession>
<dbReference type="AlphaFoldDB" id="A0A4S4MPD8"/>
<name>A0A4S4MPD8_9APHY</name>
<evidence type="ECO:0000313" key="2">
    <source>
        <dbReference type="EMBL" id="THH27916.1"/>
    </source>
</evidence>
<feature type="region of interest" description="Disordered" evidence="1">
    <location>
        <begin position="204"/>
        <end position="319"/>
    </location>
</feature>
<evidence type="ECO:0008006" key="4">
    <source>
        <dbReference type="Google" id="ProtNLM"/>
    </source>
</evidence>
<comment type="caution">
    <text evidence="2">The sequence shown here is derived from an EMBL/GenBank/DDBJ whole genome shotgun (WGS) entry which is preliminary data.</text>
</comment>
<dbReference type="OrthoDB" id="3268633at2759"/>